<accession>A0A178MJV0</accession>
<gene>
    <name evidence="3" type="ORF">A6A05_02940</name>
</gene>
<protein>
    <submittedName>
        <fullName evidence="3">Efflux transporter periplasmic adaptor subunit</fullName>
    </submittedName>
</protein>
<dbReference type="GO" id="GO:0015562">
    <property type="term" value="F:efflux transmembrane transporter activity"/>
    <property type="evidence" value="ECO:0007669"/>
    <property type="project" value="TreeGrafter"/>
</dbReference>
<dbReference type="Proteomes" id="UP000078543">
    <property type="component" value="Unassembled WGS sequence"/>
</dbReference>
<proteinExistence type="inferred from homology"/>
<dbReference type="InterPro" id="IPR006143">
    <property type="entry name" value="RND_pump_MFP"/>
</dbReference>
<dbReference type="Gene3D" id="2.40.50.100">
    <property type="match status" value="1"/>
</dbReference>
<dbReference type="SUPFAM" id="SSF111369">
    <property type="entry name" value="HlyD-like secretion proteins"/>
    <property type="match status" value="1"/>
</dbReference>
<feature type="signal peptide" evidence="2">
    <location>
        <begin position="1"/>
        <end position="19"/>
    </location>
</feature>
<name>A0A178MJV0_9PROT</name>
<evidence type="ECO:0000313" key="3">
    <source>
        <dbReference type="EMBL" id="OAN48956.1"/>
    </source>
</evidence>
<dbReference type="GO" id="GO:1990281">
    <property type="term" value="C:efflux pump complex"/>
    <property type="evidence" value="ECO:0007669"/>
    <property type="project" value="TreeGrafter"/>
</dbReference>
<evidence type="ECO:0000256" key="1">
    <source>
        <dbReference type="ARBA" id="ARBA00009477"/>
    </source>
</evidence>
<dbReference type="EMBL" id="LWQU01000152">
    <property type="protein sequence ID" value="OAN48956.1"/>
    <property type="molecule type" value="Genomic_DNA"/>
</dbReference>
<dbReference type="Gene3D" id="2.40.30.170">
    <property type="match status" value="1"/>
</dbReference>
<organism evidence="3 4">
    <name type="scientific">Magnetospirillum moscoviense</name>
    <dbReference type="NCBI Taxonomy" id="1437059"/>
    <lineage>
        <taxon>Bacteria</taxon>
        <taxon>Pseudomonadati</taxon>
        <taxon>Pseudomonadota</taxon>
        <taxon>Alphaproteobacteria</taxon>
        <taxon>Rhodospirillales</taxon>
        <taxon>Rhodospirillaceae</taxon>
        <taxon>Magnetospirillum</taxon>
    </lineage>
</organism>
<keyword evidence="4" id="KW-1185">Reference proteome</keyword>
<dbReference type="PANTHER" id="PTHR30469:SF15">
    <property type="entry name" value="HLYD FAMILY OF SECRETION PROTEINS"/>
    <property type="match status" value="1"/>
</dbReference>
<dbReference type="PANTHER" id="PTHR30469">
    <property type="entry name" value="MULTIDRUG RESISTANCE PROTEIN MDTA"/>
    <property type="match status" value="1"/>
</dbReference>
<dbReference type="NCBIfam" id="TIGR01730">
    <property type="entry name" value="RND_mfp"/>
    <property type="match status" value="1"/>
</dbReference>
<reference evidence="3 4" key="1">
    <citation type="submission" date="2016-04" db="EMBL/GenBank/DDBJ databases">
        <title>Draft genome sequence of freshwater magnetotactic bacteria Magnetospirillum marisnigri SP-1 and Magnetospirillum moscoviense BB-1.</title>
        <authorList>
            <person name="Koziaeva V."/>
            <person name="Dziuba M.V."/>
            <person name="Ivanov T.M."/>
            <person name="Kuznetsov B."/>
            <person name="Grouzdev D.S."/>
        </authorList>
    </citation>
    <scope>NUCLEOTIDE SEQUENCE [LARGE SCALE GENOMIC DNA]</scope>
    <source>
        <strain evidence="3 4">BB-1</strain>
    </source>
</reference>
<evidence type="ECO:0000256" key="2">
    <source>
        <dbReference type="SAM" id="SignalP"/>
    </source>
</evidence>
<keyword evidence="2" id="KW-0732">Signal</keyword>
<comment type="caution">
    <text evidence="3">The sequence shown here is derived from an EMBL/GenBank/DDBJ whole genome shotgun (WGS) entry which is preliminary data.</text>
</comment>
<dbReference type="AlphaFoldDB" id="A0A178MJV0"/>
<sequence length="241" mass="25465">MYRGAVMALCLLAAAPAGGQEAVIPVQLVAVQYTTLSSELAAKIDRIAVKEGERFREGQVLVALDCTIQRAQFDEAQAVLAAAERSKTVHKRLLELNSAGQLETEKAASEAAVAQAKAQSARAILSKCTIHAPFSGRVVEQKARPHQYVQAGQPVLEILDDSTIEAEFIVPSAWVRSVKPGASIQVAVEETKKSYTAKVVRIGAKVDAVSHSVKVVAEIKADSPELMAGMTGRVTGAPGAP</sequence>
<dbReference type="STRING" id="1437059.A6A05_02940"/>
<feature type="chain" id="PRO_5008091993" evidence="2">
    <location>
        <begin position="20"/>
        <end position="241"/>
    </location>
</feature>
<comment type="similarity">
    <text evidence="1">Belongs to the membrane fusion protein (MFP) (TC 8.A.1) family.</text>
</comment>
<evidence type="ECO:0000313" key="4">
    <source>
        <dbReference type="Proteomes" id="UP000078543"/>
    </source>
</evidence>
<dbReference type="OrthoDB" id="9778796at2"/>